<dbReference type="RefSeq" id="WP_091946882.1">
    <property type="nucleotide sequence ID" value="NZ_FOSV01000010.1"/>
</dbReference>
<dbReference type="STRING" id="414703.SAMN04488125_11099"/>
<dbReference type="EMBL" id="FOSV01000010">
    <property type="protein sequence ID" value="SFL18601.1"/>
    <property type="molecule type" value="Genomic_DNA"/>
</dbReference>
<gene>
    <name evidence="2" type="ORF">SAMN04488125_11099</name>
</gene>
<organism evidence="2 3">
    <name type="scientific">Methylorubrum salsuginis</name>
    <dbReference type="NCBI Taxonomy" id="414703"/>
    <lineage>
        <taxon>Bacteria</taxon>
        <taxon>Pseudomonadati</taxon>
        <taxon>Pseudomonadota</taxon>
        <taxon>Alphaproteobacteria</taxon>
        <taxon>Hyphomicrobiales</taxon>
        <taxon>Methylobacteriaceae</taxon>
        <taxon>Methylorubrum</taxon>
    </lineage>
</organism>
<feature type="compositionally biased region" description="Low complexity" evidence="1">
    <location>
        <begin position="51"/>
        <end position="64"/>
    </location>
</feature>
<proteinExistence type="predicted"/>
<dbReference type="OrthoDB" id="8005832at2"/>
<evidence type="ECO:0000313" key="2">
    <source>
        <dbReference type="EMBL" id="SFL18601.1"/>
    </source>
</evidence>
<evidence type="ECO:0000256" key="1">
    <source>
        <dbReference type="SAM" id="MobiDB-lite"/>
    </source>
</evidence>
<dbReference type="AlphaFoldDB" id="A0A1I4FPT5"/>
<sequence length="73" mass="7819">MKTVTILSDFSSYPNGKDERAFRTGEEPELSNEHADLLIGKGLARLKGSDAKPSTTKAEPAPAAEVEKKDSDA</sequence>
<reference evidence="3" key="1">
    <citation type="submission" date="2016-10" db="EMBL/GenBank/DDBJ databases">
        <authorList>
            <person name="Varghese N."/>
            <person name="Submissions S."/>
        </authorList>
    </citation>
    <scope>NUCLEOTIDE SEQUENCE [LARGE SCALE GENOMIC DNA]</scope>
    <source>
        <strain evidence="3">CGMCC 1.6474</strain>
    </source>
</reference>
<name>A0A1I4FPT5_9HYPH</name>
<accession>A0A1I4FPT5</accession>
<keyword evidence="3" id="KW-1185">Reference proteome</keyword>
<evidence type="ECO:0000313" key="3">
    <source>
        <dbReference type="Proteomes" id="UP000198804"/>
    </source>
</evidence>
<feature type="region of interest" description="Disordered" evidence="1">
    <location>
        <begin position="46"/>
        <end position="73"/>
    </location>
</feature>
<protein>
    <submittedName>
        <fullName evidence="2">Uncharacterized protein</fullName>
    </submittedName>
</protein>
<dbReference type="Proteomes" id="UP000198804">
    <property type="component" value="Unassembled WGS sequence"/>
</dbReference>